<dbReference type="RefSeq" id="WP_234863533.1">
    <property type="nucleotide sequence ID" value="NZ_JAKEVY010000001.1"/>
</dbReference>
<dbReference type="EMBL" id="JAKEVY010000001">
    <property type="protein sequence ID" value="MCF1713110.1"/>
    <property type="molecule type" value="Genomic_DNA"/>
</dbReference>
<organism evidence="2 3">
    <name type="scientific">Flavihumibacter fluminis</name>
    <dbReference type="NCBI Taxonomy" id="2909236"/>
    <lineage>
        <taxon>Bacteria</taxon>
        <taxon>Pseudomonadati</taxon>
        <taxon>Bacteroidota</taxon>
        <taxon>Chitinophagia</taxon>
        <taxon>Chitinophagales</taxon>
        <taxon>Chitinophagaceae</taxon>
        <taxon>Flavihumibacter</taxon>
    </lineage>
</organism>
<keyword evidence="1" id="KW-0812">Transmembrane</keyword>
<evidence type="ECO:0000313" key="2">
    <source>
        <dbReference type="EMBL" id="MCF1713110.1"/>
    </source>
</evidence>
<gene>
    <name evidence="2" type="ORF">L0U88_00530</name>
</gene>
<feature type="transmembrane region" description="Helical" evidence="1">
    <location>
        <begin position="21"/>
        <end position="45"/>
    </location>
</feature>
<protein>
    <submittedName>
        <fullName evidence="2">Uncharacterized protein</fullName>
    </submittedName>
</protein>
<evidence type="ECO:0000313" key="3">
    <source>
        <dbReference type="Proteomes" id="UP001200145"/>
    </source>
</evidence>
<comment type="caution">
    <text evidence="2">The sequence shown here is derived from an EMBL/GenBank/DDBJ whole genome shotgun (WGS) entry which is preliminary data.</text>
</comment>
<keyword evidence="3" id="KW-1185">Reference proteome</keyword>
<name>A0ABS9BCV3_9BACT</name>
<keyword evidence="1" id="KW-1133">Transmembrane helix</keyword>
<reference evidence="2 3" key="1">
    <citation type="submission" date="2022-01" db="EMBL/GenBank/DDBJ databases">
        <title>Flavihumibacter sp. nov., isolated from sediment of a river.</title>
        <authorList>
            <person name="Liu H."/>
        </authorList>
    </citation>
    <scope>NUCLEOTIDE SEQUENCE [LARGE SCALE GENOMIC DNA]</scope>
    <source>
        <strain evidence="2 3">RY-1</strain>
    </source>
</reference>
<proteinExistence type="predicted"/>
<dbReference type="Proteomes" id="UP001200145">
    <property type="component" value="Unassembled WGS sequence"/>
</dbReference>
<keyword evidence="1" id="KW-0472">Membrane</keyword>
<evidence type="ECO:0000256" key="1">
    <source>
        <dbReference type="SAM" id="Phobius"/>
    </source>
</evidence>
<accession>A0ABS9BCV3</accession>
<sequence length="46" mass="5310">MNRLRHPLKNTREISVWQLTTKLVLLAGVLMAYSYCFLLTVGSMLK</sequence>